<evidence type="ECO:0000313" key="2">
    <source>
        <dbReference type="EMBL" id="TVZ03608.1"/>
    </source>
</evidence>
<dbReference type="EMBL" id="RPFW01000004">
    <property type="protein sequence ID" value="TVZ03608.1"/>
    <property type="molecule type" value="Genomic_DNA"/>
</dbReference>
<evidence type="ECO:0000313" key="3">
    <source>
        <dbReference type="Proteomes" id="UP000460272"/>
    </source>
</evidence>
<dbReference type="RefSeq" id="WP_145856541.1">
    <property type="nucleotide sequence ID" value="NZ_RPFW01000004.1"/>
</dbReference>
<name>A0A6P2BXF3_9ACTN</name>
<dbReference type="AlphaFoldDB" id="A0A6P2BXF3"/>
<sequence length="140" mass="14807">MRREGDGRSSPRWRAILEARWRARLEEVTELSLAYHAAAADVLAGVEDPRARQLLHRAIEARQRLADTEDALGKVATADFGRCEECGVFIADVLLAAAPESRYCAGCVAEATLAAGEAAAATTGWAKTGPSGVGTAAGRR</sequence>
<dbReference type="Gene3D" id="1.20.120.910">
    <property type="entry name" value="DksA, coiled-coil domain"/>
    <property type="match status" value="1"/>
</dbReference>
<evidence type="ECO:0000256" key="1">
    <source>
        <dbReference type="PROSITE-ProRule" id="PRU00510"/>
    </source>
</evidence>
<feature type="zinc finger region" description="dksA C4-type" evidence="1">
    <location>
        <begin position="83"/>
        <end position="107"/>
    </location>
</feature>
<gene>
    <name evidence="2" type="ORF">EAS64_24910</name>
</gene>
<proteinExistence type="predicted"/>
<accession>A0A6P2BXF3</accession>
<comment type="caution">
    <text evidence="2">The sequence shown here is derived from an EMBL/GenBank/DDBJ whole genome shotgun (WGS) entry which is preliminary data.</text>
</comment>
<dbReference type="PROSITE" id="PS51128">
    <property type="entry name" value="ZF_DKSA_2"/>
    <property type="match status" value="1"/>
</dbReference>
<organism evidence="2 3">
    <name type="scientific">Trebonia kvetii</name>
    <dbReference type="NCBI Taxonomy" id="2480626"/>
    <lineage>
        <taxon>Bacteria</taxon>
        <taxon>Bacillati</taxon>
        <taxon>Actinomycetota</taxon>
        <taxon>Actinomycetes</taxon>
        <taxon>Streptosporangiales</taxon>
        <taxon>Treboniaceae</taxon>
        <taxon>Trebonia</taxon>
    </lineage>
</organism>
<reference evidence="2 3" key="1">
    <citation type="submission" date="2018-11" db="EMBL/GenBank/DDBJ databases">
        <title>Trebonia kvetii gen.nov., sp.nov., a novel acidophilic actinobacterium, and proposal of the new actinobacterial family Treboniaceae fam. nov.</title>
        <authorList>
            <person name="Rapoport D."/>
            <person name="Sagova-Mareckova M."/>
            <person name="Sedlacek I."/>
            <person name="Provaznik J."/>
            <person name="Kralova S."/>
            <person name="Pavlinic D."/>
            <person name="Benes V."/>
            <person name="Kopecky J."/>
        </authorList>
    </citation>
    <scope>NUCLEOTIDE SEQUENCE [LARGE SCALE GENOMIC DNA]</scope>
    <source>
        <strain evidence="2 3">15Tr583</strain>
    </source>
</reference>
<dbReference type="Proteomes" id="UP000460272">
    <property type="component" value="Unassembled WGS sequence"/>
</dbReference>
<keyword evidence="3" id="KW-1185">Reference proteome</keyword>
<dbReference type="OrthoDB" id="9803742at2"/>
<protein>
    <submittedName>
        <fullName evidence="2">Uncharacterized protein</fullName>
    </submittedName>
</protein>